<evidence type="ECO:0000313" key="1">
    <source>
        <dbReference type="EMBL" id="KAK6946886.1"/>
    </source>
</evidence>
<dbReference type="PANTHER" id="PTHR46247">
    <property type="entry name" value="CRS2-ASSOCIATED FACTOR 1, CHLOROPLASTIC"/>
    <property type="match status" value="1"/>
</dbReference>
<reference evidence="1 2" key="1">
    <citation type="submission" date="2023-12" db="EMBL/GenBank/DDBJ databases">
        <title>A high-quality genome assembly for Dillenia turbinata (Dilleniales).</title>
        <authorList>
            <person name="Chanderbali A."/>
        </authorList>
    </citation>
    <scope>NUCLEOTIDE SEQUENCE [LARGE SCALE GENOMIC DNA]</scope>
    <source>
        <strain evidence="1">LSX21</strain>
        <tissue evidence="1">Leaf</tissue>
    </source>
</reference>
<name>A0AAN8WF93_9MAGN</name>
<dbReference type="EMBL" id="JBAMMX010000001">
    <property type="protein sequence ID" value="KAK6946886.1"/>
    <property type="molecule type" value="Genomic_DNA"/>
</dbReference>
<gene>
    <name evidence="1" type="ORF">RJ641_000359</name>
</gene>
<sequence length="206" mass="23800">SINGVIRFNKLSFSHPSFQSLSSSSDLHDPPFSPGIRTLDLYNDKEKTHKKKHRKKKVPEDLKKKYKLHPFKSDLPFDFRYSYSETNPEIKPIGFPERPRFSPFGPGRLDRKWTGTSAPLEEVVDLVTVKEEREIVLGEPLSEDEVAELVERYRHSDCSLQINLARNGVYVNVVERVREDFKTEEVARLDCVGLSDCKRIGVKLRI</sequence>
<dbReference type="Proteomes" id="UP001370490">
    <property type="component" value="Unassembled WGS sequence"/>
</dbReference>
<dbReference type="GO" id="GO:0000373">
    <property type="term" value="P:Group II intron splicing"/>
    <property type="evidence" value="ECO:0007669"/>
    <property type="project" value="InterPro"/>
</dbReference>
<protein>
    <submittedName>
        <fullName evidence="1">Uncharacterized protein</fullName>
    </submittedName>
</protein>
<dbReference type="SUPFAM" id="SSF75471">
    <property type="entry name" value="YhbY-like"/>
    <property type="match status" value="1"/>
</dbReference>
<feature type="non-terminal residue" evidence="1">
    <location>
        <position position="1"/>
    </location>
</feature>
<dbReference type="InterPro" id="IPR044599">
    <property type="entry name" value="CAF1P_plant"/>
</dbReference>
<comment type="caution">
    <text evidence="1">The sequence shown here is derived from an EMBL/GenBank/DDBJ whole genome shotgun (WGS) entry which is preliminary data.</text>
</comment>
<keyword evidence="2" id="KW-1185">Reference proteome</keyword>
<organism evidence="1 2">
    <name type="scientific">Dillenia turbinata</name>
    <dbReference type="NCBI Taxonomy" id="194707"/>
    <lineage>
        <taxon>Eukaryota</taxon>
        <taxon>Viridiplantae</taxon>
        <taxon>Streptophyta</taxon>
        <taxon>Embryophyta</taxon>
        <taxon>Tracheophyta</taxon>
        <taxon>Spermatophyta</taxon>
        <taxon>Magnoliopsida</taxon>
        <taxon>eudicotyledons</taxon>
        <taxon>Gunneridae</taxon>
        <taxon>Pentapetalae</taxon>
        <taxon>Dilleniales</taxon>
        <taxon>Dilleniaceae</taxon>
        <taxon>Dillenia</taxon>
    </lineage>
</organism>
<accession>A0AAN8WF93</accession>
<dbReference type="PANTHER" id="PTHR46247:SF4">
    <property type="entry name" value="CRS2-ASSOCIATED FACTOR 2, MITOCHONDRIAL"/>
    <property type="match status" value="1"/>
</dbReference>
<evidence type="ECO:0000313" key="2">
    <source>
        <dbReference type="Proteomes" id="UP001370490"/>
    </source>
</evidence>
<dbReference type="AlphaFoldDB" id="A0AAN8WF93"/>
<dbReference type="InterPro" id="IPR035920">
    <property type="entry name" value="YhbY-like_sf"/>
</dbReference>
<proteinExistence type="predicted"/>